<evidence type="ECO:0000256" key="2">
    <source>
        <dbReference type="SAM" id="MobiDB-lite"/>
    </source>
</evidence>
<accession>A0AAD8FRX2</accession>
<proteinExistence type="predicted"/>
<dbReference type="AlphaFoldDB" id="A0AAD8FRX2"/>
<feature type="region of interest" description="Disordered" evidence="2">
    <location>
        <begin position="84"/>
        <end position="107"/>
    </location>
</feature>
<dbReference type="EMBL" id="JAGXEW010000141">
    <property type="protein sequence ID" value="KAK1145947.1"/>
    <property type="molecule type" value="Genomic_DNA"/>
</dbReference>
<protein>
    <submittedName>
        <fullName evidence="3">Uncharacterized protein</fullName>
    </submittedName>
</protein>
<evidence type="ECO:0000313" key="4">
    <source>
        <dbReference type="Proteomes" id="UP001230051"/>
    </source>
</evidence>
<dbReference type="Proteomes" id="UP001230051">
    <property type="component" value="Unassembled WGS sequence"/>
</dbReference>
<dbReference type="GO" id="GO:0098609">
    <property type="term" value="P:cell-cell adhesion"/>
    <property type="evidence" value="ECO:0007669"/>
    <property type="project" value="InterPro"/>
</dbReference>
<dbReference type="InterPro" id="IPR028435">
    <property type="entry name" value="Plakophilin/d_Catenin"/>
</dbReference>
<evidence type="ECO:0000313" key="3">
    <source>
        <dbReference type="EMBL" id="KAK1145947.1"/>
    </source>
</evidence>
<comment type="caution">
    <text evidence="3">The sequence shown here is derived from an EMBL/GenBank/DDBJ whole genome shotgun (WGS) entry which is preliminary data.</text>
</comment>
<reference evidence="3" key="1">
    <citation type="submission" date="2022-02" db="EMBL/GenBank/DDBJ databases">
        <title>Atlantic sturgeon de novo genome assembly.</title>
        <authorList>
            <person name="Stock M."/>
            <person name="Klopp C."/>
            <person name="Guiguen Y."/>
            <person name="Cabau C."/>
            <person name="Parinello H."/>
            <person name="Santidrian Yebra-Pimentel E."/>
            <person name="Kuhl H."/>
            <person name="Dirks R.P."/>
            <person name="Guessner J."/>
            <person name="Wuertz S."/>
            <person name="Du K."/>
            <person name="Schartl M."/>
        </authorList>
    </citation>
    <scope>NUCLEOTIDE SEQUENCE</scope>
    <source>
        <strain evidence="3">STURGEONOMICS-FGT-2020</strain>
        <tissue evidence="3">Whole blood</tissue>
    </source>
</reference>
<dbReference type="GO" id="GO:0005737">
    <property type="term" value="C:cytoplasm"/>
    <property type="evidence" value="ECO:0007669"/>
    <property type="project" value="TreeGrafter"/>
</dbReference>
<dbReference type="Gene3D" id="1.25.10.10">
    <property type="entry name" value="Leucine-rich Repeat Variant"/>
    <property type="match status" value="1"/>
</dbReference>
<dbReference type="GO" id="GO:0005634">
    <property type="term" value="C:nucleus"/>
    <property type="evidence" value="ECO:0007669"/>
    <property type="project" value="TreeGrafter"/>
</dbReference>
<sequence>MEVKRNNGIYEALKLLRQTDCPETQKQLTGLLWNLSSADELKPELVRDALPSSLRKWWCPSQAGQSTASSPTTAWTQRSFTMPQAASGEIQLPPPSPAKAMLDINSL</sequence>
<keyword evidence="4" id="KW-1185">Reference proteome</keyword>
<name>A0AAD8FRX2_ACIOX</name>
<gene>
    <name evidence="3" type="ORF">AOXY_G36054</name>
</gene>
<dbReference type="PANTHER" id="PTHR10372:SF3">
    <property type="entry name" value="PLAKOPHILIN-1"/>
    <property type="match status" value="1"/>
</dbReference>
<organism evidence="3 4">
    <name type="scientific">Acipenser oxyrinchus oxyrinchus</name>
    <dbReference type="NCBI Taxonomy" id="40147"/>
    <lineage>
        <taxon>Eukaryota</taxon>
        <taxon>Metazoa</taxon>
        <taxon>Chordata</taxon>
        <taxon>Craniata</taxon>
        <taxon>Vertebrata</taxon>
        <taxon>Euteleostomi</taxon>
        <taxon>Actinopterygii</taxon>
        <taxon>Chondrostei</taxon>
        <taxon>Acipenseriformes</taxon>
        <taxon>Acipenseridae</taxon>
        <taxon>Acipenser</taxon>
    </lineage>
</organism>
<dbReference type="InterPro" id="IPR011989">
    <property type="entry name" value="ARM-like"/>
</dbReference>
<dbReference type="GO" id="GO:0005912">
    <property type="term" value="C:adherens junction"/>
    <property type="evidence" value="ECO:0007669"/>
    <property type="project" value="TreeGrafter"/>
</dbReference>
<dbReference type="GO" id="GO:0005886">
    <property type="term" value="C:plasma membrane"/>
    <property type="evidence" value="ECO:0007669"/>
    <property type="project" value="TreeGrafter"/>
</dbReference>
<dbReference type="PANTHER" id="PTHR10372">
    <property type="entry name" value="PLAKOPHILLIN-RELATED"/>
    <property type="match status" value="1"/>
</dbReference>
<keyword evidence="1" id="KW-0677">Repeat</keyword>
<evidence type="ECO:0000256" key="1">
    <source>
        <dbReference type="ARBA" id="ARBA00022737"/>
    </source>
</evidence>